<accession>A0AAN7CE17</accession>
<dbReference type="Proteomes" id="UP001303760">
    <property type="component" value="Unassembled WGS sequence"/>
</dbReference>
<reference evidence="1" key="1">
    <citation type="journal article" date="2023" name="Mol. Phylogenet. Evol.">
        <title>Genome-scale phylogeny and comparative genomics of the fungal order Sordariales.</title>
        <authorList>
            <person name="Hensen N."/>
            <person name="Bonometti L."/>
            <person name="Westerberg I."/>
            <person name="Brannstrom I.O."/>
            <person name="Guillou S."/>
            <person name="Cros-Aarteil S."/>
            <person name="Calhoun S."/>
            <person name="Haridas S."/>
            <person name="Kuo A."/>
            <person name="Mondo S."/>
            <person name="Pangilinan J."/>
            <person name="Riley R."/>
            <person name="LaButti K."/>
            <person name="Andreopoulos B."/>
            <person name="Lipzen A."/>
            <person name="Chen C."/>
            <person name="Yan M."/>
            <person name="Daum C."/>
            <person name="Ng V."/>
            <person name="Clum A."/>
            <person name="Steindorff A."/>
            <person name="Ohm R.A."/>
            <person name="Martin F."/>
            <person name="Silar P."/>
            <person name="Natvig D.O."/>
            <person name="Lalanne C."/>
            <person name="Gautier V."/>
            <person name="Ament-Velasquez S.L."/>
            <person name="Kruys A."/>
            <person name="Hutchinson M.I."/>
            <person name="Powell A.J."/>
            <person name="Barry K."/>
            <person name="Miller A.N."/>
            <person name="Grigoriev I.V."/>
            <person name="Debuchy R."/>
            <person name="Gladieux P."/>
            <person name="Hiltunen Thoren M."/>
            <person name="Johannesson H."/>
        </authorList>
    </citation>
    <scope>NUCLEOTIDE SEQUENCE</scope>
    <source>
        <strain evidence="1">CBS 532.94</strain>
    </source>
</reference>
<gene>
    <name evidence="1" type="ORF">C8A03DRAFT_13323</name>
</gene>
<protein>
    <submittedName>
        <fullName evidence="1">Uncharacterized protein</fullName>
    </submittedName>
</protein>
<dbReference type="AlphaFoldDB" id="A0AAN7CE17"/>
<dbReference type="EMBL" id="MU860042">
    <property type="protein sequence ID" value="KAK4240329.1"/>
    <property type="molecule type" value="Genomic_DNA"/>
</dbReference>
<name>A0AAN7CE17_9PEZI</name>
<keyword evidence="2" id="KW-1185">Reference proteome</keyword>
<proteinExistence type="predicted"/>
<sequence length="65" mass="7579">MCDWTKNYYIYTTCSDPGLHFFRTSVDGSPKHSCRDTPHERYIMLVGDCPLCQYEISGPRATARW</sequence>
<organism evidence="1 2">
    <name type="scientific">Achaetomium macrosporum</name>
    <dbReference type="NCBI Taxonomy" id="79813"/>
    <lineage>
        <taxon>Eukaryota</taxon>
        <taxon>Fungi</taxon>
        <taxon>Dikarya</taxon>
        <taxon>Ascomycota</taxon>
        <taxon>Pezizomycotina</taxon>
        <taxon>Sordariomycetes</taxon>
        <taxon>Sordariomycetidae</taxon>
        <taxon>Sordariales</taxon>
        <taxon>Chaetomiaceae</taxon>
        <taxon>Achaetomium</taxon>
    </lineage>
</organism>
<evidence type="ECO:0000313" key="2">
    <source>
        <dbReference type="Proteomes" id="UP001303760"/>
    </source>
</evidence>
<reference evidence="1" key="2">
    <citation type="submission" date="2023-05" db="EMBL/GenBank/DDBJ databases">
        <authorList>
            <consortium name="Lawrence Berkeley National Laboratory"/>
            <person name="Steindorff A."/>
            <person name="Hensen N."/>
            <person name="Bonometti L."/>
            <person name="Westerberg I."/>
            <person name="Brannstrom I.O."/>
            <person name="Guillou S."/>
            <person name="Cros-Aarteil S."/>
            <person name="Calhoun S."/>
            <person name="Haridas S."/>
            <person name="Kuo A."/>
            <person name="Mondo S."/>
            <person name="Pangilinan J."/>
            <person name="Riley R."/>
            <person name="Labutti K."/>
            <person name="Andreopoulos B."/>
            <person name="Lipzen A."/>
            <person name="Chen C."/>
            <person name="Yanf M."/>
            <person name="Daum C."/>
            <person name="Ng V."/>
            <person name="Clum A."/>
            <person name="Ohm R."/>
            <person name="Martin F."/>
            <person name="Silar P."/>
            <person name="Natvig D."/>
            <person name="Lalanne C."/>
            <person name="Gautier V."/>
            <person name="Ament-Velasquez S.L."/>
            <person name="Kruys A."/>
            <person name="Hutchinson M.I."/>
            <person name="Powell A.J."/>
            <person name="Barry K."/>
            <person name="Miller A.N."/>
            <person name="Grigoriev I.V."/>
            <person name="Debuchy R."/>
            <person name="Gladieux P."/>
            <person name="Thoren M.H."/>
            <person name="Johannesson H."/>
        </authorList>
    </citation>
    <scope>NUCLEOTIDE SEQUENCE</scope>
    <source>
        <strain evidence="1">CBS 532.94</strain>
    </source>
</reference>
<evidence type="ECO:0000313" key="1">
    <source>
        <dbReference type="EMBL" id="KAK4240329.1"/>
    </source>
</evidence>
<comment type="caution">
    <text evidence="1">The sequence shown here is derived from an EMBL/GenBank/DDBJ whole genome shotgun (WGS) entry which is preliminary data.</text>
</comment>